<name>A0A834WT00_9FABA</name>
<protein>
    <submittedName>
        <fullName evidence="2">Uncharacterized protein</fullName>
    </submittedName>
</protein>
<feature type="compositionally biased region" description="Polar residues" evidence="1">
    <location>
        <begin position="1"/>
        <end position="13"/>
    </location>
</feature>
<evidence type="ECO:0000256" key="1">
    <source>
        <dbReference type="SAM" id="MobiDB-lite"/>
    </source>
</evidence>
<evidence type="ECO:0000313" key="3">
    <source>
        <dbReference type="Proteomes" id="UP000634136"/>
    </source>
</evidence>
<feature type="region of interest" description="Disordered" evidence="1">
    <location>
        <begin position="1"/>
        <end position="46"/>
    </location>
</feature>
<feature type="compositionally biased region" description="Basic and acidic residues" evidence="1">
    <location>
        <begin position="30"/>
        <end position="46"/>
    </location>
</feature>
<dbReference type="EMBL" id="JAAIUW010000005">
    <property type="protein sequence ID" value="KAF7831849.1"/>
    <property type="molecule type" value="Genomic_DNA"/>
</dbReference>
<reference evidence="2" key="1">
    <citation type="submission" date="2020-09" db="EMBL/GenBank/DDBJ databases">
        <title>Genome-Enabled Discovery of Anthraquinone Biosynthesis in Senna tora.</title>
        <authorList>
            <person name="Kang S.-H."/>
            <person name="Pandey R.P."/>
            <person name="Lee C.-M."/>
            <person name="Sim J.-S."/>
            <person name="Jeong J.-T."/>
            <person name="Choi B.-S."/>
            <person name="Jung M."/>
            <person name="Ginzburg D."/>
            <person name="Zhao K."/>
            <person name="Won S.Y."/>
            <person name="Oh T.-J."/>
            <person name="Yu Y."/>
            <person name="Kim N.-H."/>
            <person name="Lee O.R."/>
            <person name="Lee T.-H."/>
            <person name="Bashyal P."/>
            <person name="Kim T.-S."/>
            <person name="Lee W.-H."/>
            <person name="Kawkins C."/>
            <person name="Kim C.-K."/>
            <person name="Kim J.S."/>
            <person name="Ahn B.O."/>
            <person name="Rhee S.Y."/>
            <person name="Sohng J.K."/>
        </authorList>
    </citation>
    <scope>NUCLEOTIDE SEQUENCE</scope>
    <source>
        <tissue evidence="2">Leaf</tissue>
    </source>
</reference>
<organism evidence="2 3">
    <name type="scientific">Senna tora</name>
    <dbReference type="NCBI Taxonomy" id="362788"/>
    <lineage>
        <taxon>Eukaryota</taxon>
        <taxon>Viridiplantae</taxon>
        <taxon>Streptophyta</taxon>
        <taxon>Embryophyta</taxon>
        <taxon>Tracheophyta</taxon>
        <taxon>Spermatophyta</taxon>
        <taxon>Magnoliopsida</taxon>
        <taxon>eudicotyledons</taxon>
        <taxon>Gunneridae</taxon>
        <taxon>Pentapetalae</taxon>
        <taxon>rosids</taxon>
        <taxon>fabids</taxon>
        <taxon>Fabales</taxon>
        <taxon>Fabaceae</taxon>
        <taxon>Caesalpinioideae</taxon>
        <taxon>Cassia clade</taxon>
        <taxon>Senna</taxon>
    </lineage>
</organism>
<keyword evidence="3" id="KW-1185">Reference proteome</keyword>
<sequence>MVITRSGENQRQPTPEDVAREESLNQMTENARRQQEPSRTNQEDPRKYIYLTCVFTKPVMDIMKQGTTF</sequence>
<proteinExistence type="predicted"/>
<evidence type="ECO:0000313" key="2">
    <source>
        <dbReference type="EMBL" id="KAF7831849.1"/>
    </source>
</evidence>
<gene>
    <name evidence="2" type="ORF">G2W53_014182</name>
</gene>
<dbReference type="AlphaFoldDB" id="A0A834WT00"/>
<dbReference type="Proteomes" id="UP000634136">
    <property type="component" value="Unassembled WGS sequence"/>
</dbReference>
<accession>A0A834WT00</accession>
<comment type="caution">
    <text evidence="2">The sequence shown here is derived from an EMBL/GenBank/DDBJ whole genome shotgun (WGS) entry which is preliminary data.</text>
</comment>